<evidence type="ECO:0000313" key="2">
    <source>
        <dbReference type="Proteomes" id="UP000479190"/>
    </source>
</evidence>
<keyword evidence="2" id="KW-1185">Reference proteome</keyword>
<name>A0A6H5INP6_9HYME</name>
<sequence>YLSPLKHTSKSNPDHGALEKSLNSIKEVMTYIRKKEIDAYDKLTSKIFPTFMDCFVVFYQIASFPKFLLTLVTSVIFTTFVNCPFML</sequence>
<reference evidence="1 2" key="1">
    <citation type="submission" date="2020-02" db="EMBL/GenBank/DDBJ databases">
        <authorList>
            <person name="Ferguson B K."/>
        </authorList>
    </citation>
    <scope>NUCLEOTIDE SEQUENCE [LARGE SCALE GENOMIC DNA]</scope>
</reference>
<feature type="non-terminal residue" evidence="1">
    <location>
        <position position="1"/>
    </location>
</feature>
<evidence type="ECO:0008006" key="3">
    <source>
        <dbReference type="Google" id="ProtNLM"/>
    </source>
</evidence>
<dbReference type="OrthoDB" id="9997817at2759"/>
<dbReference type="Proteomes" id="UP000479190">
    <property type="component" value="Unassembled WGS sequence"/>
</dbReference>
<gene>
    <name evidence="1" type="ORF">TBRA_LOCUS10903</name>
</gene>
<dbReference type="EMBL" id="CADCXV010000940">
    <property type="protein sequence ID" value="CAB0039145.1"/>
    <property type="molecule type" value="Genomic_DNA"/>
</dbReference>
<accession>A0A6H5INP6</accession>
<proteinExistence type="predicted"/>
<organism evidence="1 2">
    <name type="scientific">Trichogramma brassicae</name>
    <dbReference type="NCBI Taxonomy" id="86971"/>
    <lineage>
        <taxon>Eukaryota</taxon>
        <taxon>Metazoa</taxon>
        <taxon>Ecdysozoa</taxon>
        <taxon>Arthropoda</taxon>
        <taxon>Hexapoda</taxon>
        <taxon>Insecta</taxon>
        <taxon>Pterygota</taxon>
        <taxon>Neoptera</taxon>
        <taxon>Endopterygota</taxon>
        <taxon>Hymenoptera</taxon>
        <taxon>Apocrita</taxon>
        <taxon>Proctotrupomorpha</taxon>
        <taxon>Chalcidoidea</taxon>
        <taxon>Trichogrammatidae</taxon>
        <taxon>Trichogramma</taxon>
    </lineage>
</organism>
<dbReference type="AlphaFoldDB" id="A0A6H5INP6"/>
<protein>
    <recommendedName>
        <fullName evidence="3">ABC transmembrane type-1 domain-containing protein</fullName>
    </recommendedName>
</protein>
<evidence type="ECO:0000313" key="1">
    <source>
        <dbReference type="EMBL" id="CAB0039145.1"/>
    </source>
</evidence>